<dbReference type="EC" id="6.1.1.17" evidence="3"/>
<dbReference type="Pfam" id="PF18466">
    <property type="entry name" value="GluRS_N"/>
    <property type="match status" value="1"/>
</dbReference>
<feature type="domain" description="Glutamate--tRNA ligase N-terminal" evidence="16">
    <location>
        <begin position="24"/>
        <end position="78"/>
    </location>
</feature>
<dbReference type="EMBL" id="KV453912">
    <property type="protein sequence ID" value="ODV79094.1"/>
    <property type="molecule type" value="Genomic_DNA"/>
</dbReference>
<reference evidence="19" key="1">
    <citation type="submission" date="2016-05" db="EMBL/GenBank/DDBJ databases">
        <title>Comparative genomics of biotechnologically important yeasts.</title>
        <authorList>
            <consortium name="DOE Joint Genome Institute"/>
            <person name="Riley R."/>
            <person name="Haridas S."/>
            <person name="Wolfe K.H."/>
            <person name="Lopes M.R."/>
            <person name="Hittinger C.T."/>
            <person name="Goker M."/>
            <person name="Salamov A."/>
            <person name="Wisecaver J."/>
            <person name="Long T.M."/>
            <person name="Aerts A.L."/>
            <person name="Barry K."/>
            <person name="Choi C."/>
            <person name="Clum A."/>
            <person name="Coughlan A.Y."/>
            <person name="Deshpande S."/>
            <person name="Douglass A.P."/>
            <person name="Hanson S.J."/>
            <person name="Klenk H.-P."/>
            <person name="Labutti K."/>
            <person name="Lapidus A."/>
            <person name="Lindquist E."/>
            <person name="Lipzen A."/>
            <person name="Meier-Kolthoff J.P."/>
            <person name="Ohm R.A."/>
            <person name="Otillar R.P."/>
            <person name="Pangilinan J."/>
            <person name="Peng Y."/>
            <person name="Rokas A."/>
            <person name="Rosa C.A."/>
            <person name="Scheuner C."/>
            <person name="Sibirny A.A."/>
            <person name="Slot J.C."/>
            <person name="Stielow J.B."/>
            <person name="Sun H."/>
            <person name="Kurtzman C.P."/>
            <person name="Blackwell M."/>
            <person name="Grigoriev I.V."/>
            <person name="Jeffries T.W."/>
        </authorList>
    </citation>
    <scope>NUCLEOTIDE SEQUENCE [LARGE SCALE GENOMIC DNA]</scope>
    <source>
        <strain evidence="19">NRRL Y-17324</strain>
    </source>
</reference>
<comment type="catalytic activity">
    <reaction evidence="12">
        <text>tRNA(Glu) + L-glutamate + ATP = L-glutamyl-tRNA(Glu) + AMP + diphosphate</text>
        <dbReference type="Rhea" id="RHEA:23540"/>
        <dbReference type="Rhea" id="RHEA-COMP:9663"/>
        <dbReference type="Rhea" id="RHEA-COMP:9680"/>
        <dbReference type="ChEBI" id="CHEBI:29985"/>
        <dbReference type="ChEBI" id="CHEBI:30616"/>
        <dbReference type="ChEBI" id="CHEBI:33019"/>
        <dbReference type="ChEBI" id="CHEBI:78442"/>
        <dbReference type="ChEBI" id="CHEBI:78520"/>
        <dbReference type="ChEBI" id="CHEBI:456215"/>
        <dbReference type="EC" id="6.1.1.17"/>
    </reaction>
</comment>
<accession>A0A1E4SHV0</accession>
<feature type="domain" description="tRNA synthetases class I (E and Q) anti-codon binding" evidence="17">
    <location>
        <begin position="626"/>
        <end position="699"/>
    </location>
</feature>
<dbReference type="SUPFAM" id="SSF52374">
    <property type="entry name" value="Nucleotidylyl transferase"/>
    <property type="match status" value="1"/>
</dbReference>
<keyword evidence="6 13" id="KW-0436">Ligase</keyword>
<dbReference type="Pfam" id="PF00749">
    <property type="entry name" value="tRNA-synt_1c"/>
    <property type="match status" value="1"/>
</dbReference>
<dbReference type="InterPro" id="IPR049437">
    <property type="entry name" value="tRNA-synt_1c_C2"/>
</dbReference>
<evidence type="ECO:0000259" key="16">
    <source>
        <dbReference type="Pfam" id="PF18466"/>
    </source>
</evidence>
<dbReference type="InterPro" id="IPR014729">
    <property type="entry name" value="Rossmann-like_a/b/a_fold"/>
</dbReference>
<proteinExistence type="inferred from homology"/>
<gene>
    <name evidence="18" type="ORF">CANTADRAFT_26147</name>
</gene>
<dbReference type="GO" id="GO:0005829">
    <property type="term" value="C:cytosol"/>
    <property type="evidence" value="ECO:0007669"/>
    <property type="project" value="TreeGrafter"/>
</dbReference>
<feature type="domain" description="Glutamyl/glutaminyl-tRNA synthetase class Ib catalytic" evidence="14">
    <location>
        <begin position="215"/>
        <end position="520"/>
    </location>
</feature>
<dbReference type="InterPro" id="IPR004526">
    <property type="entry name" value="Glu-tRNA-synth_arc/euk"/>
</dbReference>
<dbReference type="Proteomes" id="UP000094285">
    <property type="component" value="Unassembled WGS sequence"/>
</dbReference>
<dbReference type="GO" id="GO:0004818">
    <property type="term" value="F:glutamate-tRNA ligase activity"/>
    <property type="evidence" value="ECO:0007669"/>
    <property type="project" value="UniProtKB-EC"/>
</dbReference>
<keyword evidence="4" id="KW-0963">Cytoplasm</keyword>
<organism evidence="18 19">
    <name type="scientific">Suhomyces tanzawaensis NRRL Y-17324</name>
    <dbReference type="NCBI Taxonomy" id="984487"/>
    <lineage>
        <taxon>Eukaryota</taxon>
        <taxon>Fungi</taxon>
        <taxon>Dikarya</taxon>
        <taxon>Ascomycota</taxon>
        <taxon>Saccharomycotina</taxon>
        <taxon>Pichiomycetes</taxon>
        <taxon>Debaryomycetaceae</taxon>
        <taxon>Suhomyces</taxon>
    </lineage>
</organism>
<dbReference type="PANTHER" id="PTHR43097:SF5">
    <property type="entry name" value="GLUTAMATE--TRNA LIGASE"/>
    <property type="match status" value="1"/>
</dbReference>
<keyword evidence="9 13" id="KW-0648">Protein biosynthesis</keyword>
<keyword evidence="19" id="KW-1185">Reference proteome</keyword>
<evidence type="ECO:0000256" key="11">
    <source>
        <dbReference type="ARBA" id="ARBA00030865"/>
    </source>
</evidence>
<evidence type="ECO:0000313" key="18">
    <source>
        <dbReference type="EMBL" id="ODV79094.1"/>
    </source>
</evidence>
<keyword evidence="7 13" id="KW-0547">Nucleotide-binding</keyword>
<dbReference type="InterPro" id="IPR041103">
    <property type="entry name" value="GluRS_N"/>
</dbReference>
<evidence type="ECO:0000256" key="5">
    <source>
        <dbReference type="ARBA" id="ARBA00022553"/>
    </source>
</evidence>
<dbReference type="FunFam" id="3.40.50.620:FF:000037">
    <property type="entry name" value="Glutamine--tRNA ligase cytoplasmic"/>
    <property type="match status" value="1"/>
</dbReference>
<dbReference type="InterPro" id="IPR020056">
    <property type="entry name" value="Rbsml_bL25/Gln-tRNA_synth_N"/>
</dbReference>
<evidence type="ECO:0000259" key="17">
    <source>
        <dbReference type="Pfam" id="PF20974"/>
    </source>
</evidence>
<dbReference type="InterPro" id="IPR000924">
    <property type="entry name" value="Glu/Gln-tRNA-synth"/>
</dbReference>
<evidence type="ECO:0000256" key="3">
    <source>
        <dbReference type="ARBA" id="ARBA00012835"/>
    </source>
</evidence>
<dbReference type="GO" id="GO:0017102">
    <property type="term" value="C:methionyl glutamyl tRNA synthetase complex"/>
    <property type="evidence" value="ECO:0007669"/>
    <property type="project" value="EnsemblFungi"/>
</dbReference>
<dbReference type="InterPro" id="IPR011035">
    <property type="entry name" value="Ribosomal_bL25/Gln-tRNA_synth"/>
</dbReference>
<dbReference type="Pfam" id="PF03950">
    <property type="entry name" value="tRNA-synt_1c_C"/>
    <property type="match status" value="1"/>
</dbReference>
<keyword evidence="5" id="KW-0597">Phosphoprotein</keyword>
<dbReference type="SUPFAM" id="SSF50715">
    <property type="entry name" value="Ribosomal protein L25-like"/>
    <property type="match status" value="1"/>
</dbReference>
<dbReference type="InterPro" id="IPR036282">
    <property type="entry name" value="Glutathione-S-Trfase_C_sf"/>
</dbReference>
<dbReference type="Gene3D" id="3.40.50.620">
    <property type="entry name" value="HUPs"/>
    <property type="match status" value="1"/>
</dbReference>
<dbReference type="GO" id="GO:1990825">
    <property type="term" value="F:sequence-specific mRNA binding"/>
    <property type="evidence" value="ECO:0007669"/>
    <property type="project" value="UniProtKB-ARBA"/>
</dbReference>
<dbReference type="FunFam" id="1.10.1160.10:FF:000001">
    <property type="entry name" value="Glutamine--tRNA ligase"/>
    <property type="match status" value="1"/>
</dbReference>
<evidence type="ECO:0000256" key="7">
    <source>
        <dbReference type="ARBA" id="ARBA00022741"/>
    </source>
</evidence>
<dbReference type="PROSITE" id="PS00178">
    <property type="entry name" value="AA_TRNA_LIGASE_I"/>
    <property type="match status" value="1"/>
</dbReference>
<protein>
    <recommendedName>
        <fullName evidence="3">glutamate--tRNA ligase</fullName>
        <ecNumber evidence="3">6.1.1.17</ecNumber>
    </recommendedName>
    <alternativeName>
        <fullName evidence="11">Glutamyl-tRNA synthetase</fullName>
    </alternativeName>
</protein>
<evidence type="ECO:0000259" key="15">
    <source>
        <dbReference type="Pfam" id="PF03950"/>
    </source>
</evidence>
<dbReference type="InterPro" id="IPR020061">
    <property type="entry name" value="Glu_tRNA_lig_a-bdl"/>
</dbReference>
<dbReference type="GO" id="GO:0006424">
    <property type="term" value="P:glutamyl-tRNA aminoacylation"/>
    <property type="evidence" value="ECO:0007669"/>
    <property type="project" value="InterPro"/>
</dbReference>
<dbReference type="AlphaFoldDB" id="A0A1E4SHV0"/>
<dbReference type="STRING" id="984487.A0A1E4SHV0"/>
<dbReference type="OrthoDB" id="10250478at2759"/>
<dbReference type="Gene3D" id="3.40.30.70">
    <property type="match status" value="1"/>
</dbReference>
<feature type="domain" description="Glutamyl/glutaminyl-tRNA synthetase class Ib anti-codon binding" evidence="15">
    <location>
        <begin position="523"/>
        <end position="614"/>
    </location>
</feature>
<dbReference type="Gene3D" id="1.20.1050.10">
    <property type="match status" value="1"/>
</dbReference>
<evidence type="ECO:0000256" key="8">
    <source>
        <dbReference type="ARBA" id="ARBA00022840"/>
    </source>
</evidence>
<dbReference type="CDD" id="cd10306">
    <property type="entry name" value="GST_C_GluRS_N"/>
    <property type="match status" value="1"/>
</dbReference>
<evidence type="ECO:0000256" key="9">
    <source>
        <dbReference type="ARBA" id="ARBA00022917"/>
    </source>
</evidence>
<evidence type="ECO:0000256" key="6">
    <source>
        <dbReference type="ARBA" id="ARBA00022598"/>
    </source>
</evidence>
<evidence type="ECO:0000256" key="1">
    <source>
        <dbReference type="ARBA" id="ARBA00004496"/>
    </source>
</evidence>
<evidence type="ECO:0000256" key="2">
    <source>
        <dbReference type="ARBA" id="ARBA00008927"/>
    </source>
</evidence>
<dbReference type="InterPro" id="IPR050132">
    <property type="entry name" value="Gln/Glu-tRNA_Ligase"/>
</dbReference>
<evidence type="ECO:0000256" key="12">
    <source>
        <dbReference type="ARBA" id="ARBA00048351"/>
    </source>
</evidence>
<comment type="subcellular location">
    <subcellularLocation>
        <location evidence="1">Cytoplasm</location>
    </subcellularLocation>
</comment>
<dbReference type="HAMAP" id="MF_02076">
    <property type="entry name" value="Glu_tRNA_synth_type2"/>
    <property type="match status" value="1"/>
</dbReference>
<evidence type="ECO:0000256" key="13">
    <source>
        <dbReference type="RuleBase" id="RU363037"/>
    </source>
</evidence>
<dbReference type="Pfam" id="PF20974">
    <property type="entry name" value="tRNA-synt_1c_C2"/>
    <property type="match status" value="1"/>
</dbReference>
<evidence type="ECO:0000256" key="4">
    <source>
        <dbReference type="ARBA" id="ARBA00022490"/>
    </source>
</evidence>
<dbReference type="InterPro" id="IPR001412">
    <property type="entry name" value="aa-tRNA-synth_I_CS"/>
</dbReference>
<name>A0A1E4SHV0_9ASCO</name>
<dbReference type="NCBIfam" id="TIGR00463">
    <property type="entry name" value="gltX_arch"/>
    <property type="match status" value="1"/>
</dbReference>
<keyword evidence="8 13" id="KW-0067">ATP-binding</keyword>
<dbReference type="FunFam" id="1.20.1050.10:FF:000036">
    <property type="entry name" value="Putative glutamyl-tRNA synthetase"/>
    <property type="match status" value="1"/>
</dbReference>
<dbReference type="Gene3D" id="3.90.800.10">
    <property type="entry name" value="Glutamyl-tRNA Synthetase, Domain 3"/>
    <property type="match status" value="1"/>
</dbReference>
<dbReference type="GO" id="GO:0005524">
    <property type="term" value="F:ATP binding"/>
    <property type="evidence" value="ECO:0007669"/>
    <property type="project" value="UniProtKB-KW"/>
</dbReference>
<dbReference type="Gene3D" id="2.40.240.10">
    <property type="entry name" value="Ribosomal Protein L25, Chain P"/>
    <property type="match status" value="1"/>
</dbReference>
<sequence>MSFTLTIAAKAQFVAYPTLIAVGFVNASDADVSIPIEFVDEKSTDSSDANASIKLVTPEGQTFLNQLDALNYLSEKFPTILAEKVKAQEWTKFGLDKLYIKNFKELATDLEKLDAHLNFRTFVIGYNYSLADVAIWGVLRANALMGSVIKNGVYANVSRWYNLLAEDKRFEAAIEQMSKNVNDLRKSVKSSKNGGKKEAHKASFEIDLPGAEIGKVVTRFPPEPSGYLHIGHAKAAILNEYFAHAYKGKLIIRFDDTNPTKEKVEFQDSIIEDLALLGVKGDKVTYSSDYFNEMYDLAIKLIKDGKAYCDDTPLEKMREERMVGDKSARRDRTVEENLKVFTEDMKNGTEEGLKNCLRAKIDYTALNKALRDPVIYRCNLTPHHRTGSEWKMYPTYDFCVPIVDSIEGVTHSLRTNEYRDRNPQYEWFLKELNLRHVNIWDFGRINFVRTLLSKRKLQWFVDKNYVGNWDDPRFPTIRGVRRRGMTIEGLRNFIMAQGPSKNIINLDWSVIWALNKKVIDPVAPRFVAVDANNAVPVKLLNGPKEPTTEQKPKHKKNADVGTKPVIFADQVLIDQADAEGLTENEEITFMDWGNVIITKVVKEGEIVKSIEANLHLEGDFRKTTKKITWVADTKDKVTVELVDFDHLITKDKLEEGDNFEDFITPQTEFHTQAIADLNVRDLKAGEVIQFERKGYYVVDQPFQEGKGAVLFTIPDGKAVAKYGAKK</sequence>
<dbReference type="PANTHER" id="PTHR43097">
    <property type="entry name" value="GLUTAMINE-TRNA LIGASE"/>
    <property type="match status" value="1"/>
</dbReference>
<dbReference type="InterPro" id="IPR020058">
    <property type="entry name" value="Glu/Gln-tRNA-synth_Ib_cat-dom"/>
</dbReference>
<evidence type="ECO:0000256" key="10">
    <source>
        <dbReference type="ARBA" id="ARBA00023146"/>
    </source>
</evidence>
<dbReference type="FunFam" id="3.90.800.10:FF:000001">
    <property type="entry name" value="Glutamine--tRNA ligase"/>
    <property type="match status" value="1"/>
</dbReference>
<dbReference type="PRINTS" id="PR00987">
    <property type="entry name" value="TRNASYNTHGLU"/>
</dbReference>
<dbReference type="Gene3D" id="1.10.1160.10">
    <property type="entry name" value="Glutamyl-trna Synthetase, Domain 2"/>
    <property type="match status" value="1"/>
</dbReference>
<evidence type="ECO:0000313" key="19">
    <source>
        <dbReference type="Proteomes" id="UP000094285"/>
    </source>
</evidence>
<evidence type="ECO:0000259" key="14">
    <source>
        <dbReference type="Pfam" id="PF00749"/>
    </source>
</evidence>
<dbReference type="RefSeq" id="XP_020064216.1">
    <property type="nucleotide sequence ID" value="XM_020207664.1"/>
</dbReference>
<dbReference type="SUPFAM" id="SSF47616">
    <property type="entry name" value="GST C-terminal domain-like"/>
    <property type="match status" value="1"/>
</dbReference>
<dbReference type="FunFam" id="2.40.240.10:FF:000004">
    <property type="entry name" value="Glutamyl-tRNA synthetase, cytoplasmic"/>
    <property type="match status" value="1"/>
</dbReference>
<comment type="similarity">
    <text evidence="2">Belongs to the class-I aminoacyl-tRNA synthetase family. Glutamate--tRNA ligase type 2 subfamily.</text>
</comment>
<dbReference type="InterPro" id="IPR020059">
    <property type="entry name" value="Glu/Gln-tRNA-synth_Ib_codon-bd"/>
</dbReference>
<keyword evidence="10 13" id="KW-0030">Aminoacyl-tRNA synthetase</keyword>
<dbReference type="GeneID" id="30981801"/>